<gene>
    <name evidence="2" type="ORF">ACD_3C00223G0030</name>
</gene>
<keyword evidence="1" id="KW-1133">Transmembrane helix</keyword>
<comment type="caution">
    <text evidence="2">The sequence shown here is derived from an EMBL/GenBank/DDBJ whole genome shotgun (WGS) entry which is preliminary data.</text>
</comment>
<reference evidence="2" key="1">
    <citation type="journal article" date="2012" name="Science">
        <title>Fermentation, hydrogen, and sulfur metabolism in multiple uncultivated bacterial phyla.</title>
        <authorList>
            <person name="Wrighton K.C."/>
            <person name="Thomas B.C."/>
            <person name="Sharon I."/>
            <person name="Miller C.S."/>
            <person name="Castelle C.J."/>
            <person name="VerBerkmoes N.C."/>
            <person name="Wilkins M.J."/>
            <person name="Hettich R.L."/>
            <person name="Lipton M.S."/>
            <person name="Williams K.H."/>
            <person name="Long P.E."/>
            <person name="Banfield J.F."/>
        </authorList>
    </citation>
    <scope>NUCLEOTIDE SEQUENCE [LARGE SCALE GENOMIC DNA]</scope>
</reference>
<feature type="transmembrane region" description="Helical" evidence="1">
    <location>
        <begin position="56"/>
        <end position="77"/>
    </location>
</feature>
<proteinExistence type="predicted"/>
<evidence type="ECO:0008006" key="3">
    <source>
        <dbReference type="Google" id="ProtNLM"/>
    </source>
</evidence>
<keyword evidence="1" id="KW-0472">Membrane</keyword>
<keyword evidence="1" id="KW-0812">Transmembrane</keyword>
<dbReference type="AlphaFoldDB" id="K2FWH9"/>
<evidence type="ECO:0000313" key="2">
    <source>
        <dbReference type="EMBL" id="EKE27353.1"/>
    </source>
</evidence>
<sequence length="187" mass="23209">MIHEYKNSLLLRRHKIKLFYIFWKFLIYLLICLSIASVFLLLTWYSKQWNIFNQNIFIIFMFFFNFIAFALILDIIAHFNNLIYINDSHIYIIRSWLLFREDIEIIELRKVTKVSIVCQWLLSNMLSYWKIMIEMQRAETKPLFHIPEPYRVMTNIRNKMDKMKSIWVQTKELTWNKFDDTRIFWKI</sequence>
<dbReference type="EMBL" id="AMFJ01000497">
    <property type="protein sequence ID" value="EKE27353.1"/>
    <property type="molecule type" value="Genomic_DNA"/>
</dbReference>
<organism evidence="2">
    <name type="scientific">uncultured bacterium</name>
    <name type="common">gcode 4</name>
    <dbReference type="NCBI Taxonomy" id="1234023"/>
    <lineage>
        <taxon>Bacteria</taxon>
        <taxon>environmental samples</taxon>
    </lineage>
</organism>
<accession>K2FWH9</accession>
<protein>
    <recommendedName>
        <fullName evidence="3">DUF304 domain-containing protein</fullName>
    </recommendedName>
</protein>
<name>K2FWH9_9BACT</name>
<feature type="transmembrane region" description="Helical" evidence="1">
    <location>
        <begin position="21"/>
        <end position="44"/>
    </location>
</feature>
<evidence type="ECO:0000256" key="1">
    <source>
        <dbReference type="SAM" id="Phobius"/>
    </source>
</evidence>